<evidence type="ECO:0000313" key="3">
    <source>
        <dbReference type="EMBL" id="KAF6135399.1"/>
    </source>
</evidence>
<keyword evidence="4" id="KW-1185">Reference proteome</keyword>
<comment type="similarity">
    <text evidence="2">Belongs to the SecY/SEC61-alpha family.</text>
</comment>
<accession>A0A7J7KYH5</accession>
<comment type="subcellular location">
    <subcellularLocation>
        <location evidence="1">Plastid</location>
        <location evidence="1">Chloroplast thylakoid membrane</location>
        <topology evidence="1">Multi-pass membrane protein</topology>
    </subcellularLocation>
</comment>
<evidence type="ECO:0000256" key="2">
    <source>
        <dbReference type="RuleBase" id="RU004349"/>
    </source>
</evidence>
<reference evidence="3 4" key="1">
    <citation type="journal article" date="2020" name="IScience">
        <title>Genome Sequencing of the Endangered Kingdonia uniflora (Circaeasteraceae, Ranunculales) Reveals Potential Mechanisms of Evolutionary Specialization.</title>
        <authorList>
            <person name="Sun Y."/>
            <person name="Deng T."/>
            <person name="Zhang A."/>
            <person name="Moore M.J."/>
            <person name="Landis J.B."/>
            <person name="Lin N."/>
            <person name="Zhang H."/>
            <person name="Zhang X."/>
            <person name="Huang J."/>
            <person name="Zhang X."/>
            <person name="Sun H."/>
            <person name="Wang H."/>
        </authorList>
    </citation>
    <scope>NUCLEOTIDE SEQUENCE [LARGE SCALE GENOMIC DNA]</scope>
    <source>
        <strain evidence="3">TB1705</strain>
        <tissue evidence="3">Leaf</tissue>
    </source>
</reference>
<evidence type="ECO:0000256" key="1">
    <source>
        <dbReference type="ARBA" id="ARBA00004454"/>
    </source>
</evidence>
<comment type="caution">
    <text evidence="3">The sequence shown here is derived from an EMBL/GenBank/DDBJ whole genome shotgun (WGS) entry which is preliminary data.</text>
</comment>
<name>A0A7J7KYH5_9MAGN</name>
<proteinExistence type="inferred from homology"/>
<dbReference type="InterPro" id="IPR002208">
    <property type="entry name" value="SecY/SEC61-alpha"/>
</dbReference>
<dbReference type="GO" id="GO:0009535">
    <property type="term" value="C:chloroplast thylakoid membrane"/>
    <property type="evidence" value="ECO:0007669"/>
    <property type="project" value="UniProtKB-SubCell"/>
</dbReference>
<dbReference type="PANTHER" id="PTHR10906">
    <property type="entry name" value="SECY/SEC61-ALPHA FAMILY MEMBER"/>
    <property type="match status" value="1"/>
</dbReference>
<sequence>MLVRILTISQLRQSLQFEFIPNIIYFQGFRIDLPVRSKTVRGQQGSYPIKLFYTSNMPIVLQSALVPNVYLIFHVLYKNFGRYFLVRVLGSWKASGSQLVIASGLAYYITPP</sequence>
<dbReference type="InterPro" id="IPR023201">
    <property type="entry name" value="SecY_dom_sf"/>
</dbReference>
<dbReference type="SUPFAM" id="SSF103491">
    <property type="entry name" value="Preprotein translocase SecY subunit"/>
    <property type="match status" value="1"/>
</dbReference>
<dbReference type="Proteomes" id="UP000541444">
    <property type="component" value="Unassembled WGS sequence"/>
</dbReference>
<dbReference type="EMBL" id="JACGCM010002788">
    <property type="protein sequence ID" value="KAF6135399.1"/>
    <property type="molecule type" value="Genomic_DNA"/>
</dbReference>
<evidence type="ECO:0000313" key="4">
    <source>
        <dbReference type="Proteomes" id="UP000541444"/>
    </source>
</evidence>
<dbReference type="Gene3D" id="1.10.3370.10">
    <property type="entry name" value="SecY subunit domain"/>
    <property type="match status" value="1"/>
</dbReference>
<organism evidence="3 4">
    <name type="scientific">Kingdonia uniflora</name>
    <dbReference type="NCBI Taxonomy" id="39325"/>
    <lineage>
        <taxon>Eukaryota</taxon>
        <taxon>Viridiplantae</taxon>
        <taxon>Streptophyta</taxon>
        <taxon>Embryophyta</taxon>
        <taxon>Tracheophyta</taxon>
        <taxon>Spermatophyta</taxon>
        <taxon>Magnoliopsida</taxon>
        <taxon>Ranunculales</taxon>
        <taxon>Circaeasteraceae</taxon>
        <taxon>Kingdonia</taxon>
    </lineage>
</organism>
<dbReference type="Pfam" id="PF00344">
    <property type="entry name" value="SecY"/>
    <property type="match status" value="1"/>
</dbReference>
<dbReference type="GO" id="GO:0015031">
    <property type="term" value="P:protein transport"/>
    <property type="evidence" value="ECO:0007669"/>
    <property type="project" value="InterPro"/>
</dbReference>
<dbReference type="OrthoDB" id="1672750at2759"/>
<protein>
    <submittedName>
        <fullName evidence="3">Uncharacterized protein</fullName>
    </submittedName>
</protein>
<gene>
    <name evidence="3" type="ORF">GIB67_027273</name>
</gene>
<dbReference type="AlphaFoldDB" id="A0A7J7KYH5"/>